<dbReference type="EMBL" id="CP001001">
    <property type="protein sequence ID" value="ACB24627.1"/>
    <property type="molecule type" value="Genomic_DNA"/>
</dbReference>
<dbReference type="RefSeq" id="WP_012319596.1">
    <property type="nucleotide sequence ID" value="NC_010505.1"/>
</dbReference>
<dbReference type="Proteomes" id="UP000006589">
    <property type="component" value="Chromosome"/>
</dbReference>
<protein>
    <submittedName>
        <fullName evidence="2">Uncharacterized protein</fullName>
    </submittedName>
</protein>
<sequence length="98" mass="10723">MMFFDLFVLVLGLSCVWEVLAHRAALAAGVGDDWFTAVNLAASVWLLAVLAISGPLLLLAVFKLPCVVVFLIAAWRAFRRVVATRLVAWALGRQRKVA</sequence>
<dbReference type="STRING" id="426355.Mrad2831_2643"/>
<dbReference type="KEGG" id="mrd:Mrad2831_2643"/>
<evidence type="ECO:0000256" key="1">
    <source>
        <dbReference type="SAM" id="Phobius"/>
    </source>
</evidence>
<keyword evidence="1" id="KW-0812">Transmembrane</keyword>
<evidence type="ECO:0000313" key="2">
    <source>
        <dbReference type="EMBL" id="ACB24627.1"/>
    </source>
</evidence>
<accession>B1M177</accession>
<proteinExistence type="predicted"/>
<keyword evidence="1" id="KW-1133">Transmembrane helix</keyword>
<name>B1M177_METRJ</name>
<gene>
    <name evidence="2" type="ordered locus">Mrad2831_2643</name>
</gene>
<keyword evidence="1" id="KW-0472">Membrane</keyword>
<dbReference type="AlphaFoldDB" id="B1M177"/>
<evidence type="ECO:0000313" key="3">
    <source>
        <dbReference type="Proteomes" id="UP000006589"/>
    </source>
</evidence>
<dbReference type="PATRIC" id="fig|426355.14.peg.2709"/>
<dbReference type="HOGENOM" id="CLU_2330545_0_0_5"/>
<organism evidence="2 3">
    <name type="scientific">Methylobacterium radiotolerans (strain ATCC 27329 / DSM 1819 / JCM 2831 / NBRC 15690 / NCIMB 10815 / 0-1)</name>
    <dbReference type="NCBI Taxonomy" id="426355"/>
    <lineage>
        <taxon>Bacteria</taxon>
        <taxon>Pseudomonadati</taxon>
        <taxon>Pseudomonadota</taxon>
        <taxon>Alphaproteobacteria</taxon>
        <taxon>Hyphomicrobiales</taxon>
        <taxon>Methylobacteriaceae</taxon>
        <taxon>Methylobacterium</taxon>
    </lineage>
</organism>
<dbReference type="GeneID" id="6138685"/>
<feature type="transmembrane region" description="Helical" evidence="1">
    <location>
        <begin position="45"/>
        <end position="75"/>
    </location>
</feature>
<reference evidence="2 3" key="1">
    <citation type="submission" date="2008-03" db="EMBL/GenBank/DDBJ databases">
        <title>Complete sequence of chromosome of Methylobacterium radiotolerans JCM 2831.</title>
        <authorList>
            <consortium name="US DOE Joint Genome Institute"/>
            <person name="Copeland A."/>
            <person name="Lucas S."/>
            <person name="Lapidus A."/>
            <person name="Glavina del Rio T."/>
            <person name="Dalin E."/>
            <person name="Tice H."/>
            <person name="Bruce D."/>
            <person name="Goodwin L."/>
            <person name="Pitluck S."/>
            <person name="Kiss H."/>
            <person name="Brettin T."/>
            <person name="Detter J.C."/>
            <person name="Han C."/>
            <person name="Kuske C.R."/>
            <person name="Schmutz J."/>
            <person name="Larimer F."/>
            <person name="Land M."/>
            <person name="Hauser L."/>
            <person name="Kyrpides N."/>
            <person name="Mikhailova N."/>
            <person name="Marx C.J."/>
            <person name="Richardson P."/>
        </authorList>
    </citation>
    <scope>NUCLEOTIDE SEQUENCE [LARGE SCALE GENOMIC DNA]</scope>
    <source>
        <strain evidence="3">ATCC 27329 / DSM 1819 / JCM 2831 / NBRC 15690 / NCIMB 10815 / 0-1</strain>
    </source>
</reference>